<dbReference type="EMBL" id="LJUO01000002">
    <property type="protein sequence ID" value="KPK73846.1"/>
    <property type="molecule type" value="Genomic_DNA"/>
</dbReference>
<evidence type="ECO:0000256" key="1">
    <source>
        <dbReference type="ARBA" id="ARBA00022679"/>
    </source>
</evidence>
<dbReference type="HAMAP" id="MF_01121">
    <property type="entry name" value="Sirtuin_ClassIII"/>
    <property type="match status" value="1"/>
</dbReference>
<comment type="catalytic activity">
    <reaction evidence="3">
        <text>N(6)-succinyl-L-lysyl-[protein] + NAD(+) + H2O = 2''-O-succinyl-ADP-D-ribose + nicotinamide + L-lysyl-[protein]</text>
        <dbReference type="Rhea" id="RHEA:47668"/>
        <dbReference type="Rhea" id="RHEA-COMP:9752"/>
        <dbReference type="Rhea" id="RHEA-COMP:11877"/>
        <dbReference type="ChEBI" id="CHEBI:15377"/>
        <dbReference type="ChEBI" id="CHEBI:17154"/>
        <dbReference type="ChEBI" id="CHEBI:29969"/>
        <dbReference type="ChEBI" id="CHEBI:57540"/>
        <dbReference type="ChEBI" id="CHEBI:87830"/>
        <dbReference type="ChEBI" id="CHEBI:87832"/>
    </reaction>
</comment>
<feature type="binding site" evidence="3">
    <location>
        <position position="229"/>
    </location>
    <ligand>
        <name>NAD(+)</name>
        <dbReference type="ChEBI" id="CHEBI:57540"/>
    </ligand>
</feature>
<comment type="catalytic activity">
    <reaction evidence="3">
        <text>N(6)-acetyl-L-lysyl-[protein] + NAD(+) + H2O = 2''-O-acetyl-ADP-D-ribose + nicotinamide + L-lysyl-[protein]</text>
        <dbReference type="Rhea" id="RHEA:43636"/>
        <dbReference type="Rhea" id="RHEA-COMP:9752"/>
        <dbReference type="Rhea" id="RHEA-COMP:10731"/>
        <dbReference type="ChEBI" id="CHEBI:15377"/>
        <dbReference type="ChEBI" id="CHEBI:17154"/>
        <dbReference type="ChEBI" id="CHEBI:29969"/>
        <dbReference type="ChEBI" id="CHEBI:57540"/>
        <dbReference type="ChEBI" id="CHEBI:61930"/>
        <dbReference type="ChEBI" id="CHEBI:83767"/>
        <dbReference type="EC" id="2.3.1.286"/>
    </reaction>
</comment>
<evidence type="ECO:0000313" key="7">
    <source>
        <dbReference type="Proteomes" id="UP000051096"/>
    </source>
</evidence>
<feature type="binding site" evidence="3">
    <location>
        <begin position="20"/>
        <end position="39"/>
    </location>
    <ligand>
        <name>NAD(+)</name>
        <dbReference type="ChEBI" id="CHEBI:57540"/>
    </ligand>
</feature>
<dbReference type="PANTHER" id="PTHR11085:SF10">
    <property type="entry name" value="NAD-DEPENDENT PROTEIN DEACYLASE SIRTUIN-5, MITOCHONDRIAL-RELATED"/>
    <property type="match status" value="1"/>
</dbReference>
<name>A0A0S8GLG4_UNCW3</name>
<dbReference type="Proteomes" id="UP000051096">
    <property type="component" value="Unassembled WGS sequence"/>
</dbReference>
<keyword evidence="3 4" id="KW-0862">Zinc</keyword>
<dbReference type="GO" id="GO:0005737">
    <property type="term" value="C:cytoplasm"/>
    <property type="evidence" value="ECO:0007669"/>
    <property type="project" value="UniProtKB-SubCell"/>
</dbReference>
<dbReference type="InterPro" id="IPR029035">
    <property type="entry name" value="DHS-like_NAD/FAD-binding_dom"/>
</dbReference>
<dbReference type="GO" id="GO:0036055">
    <property type="term" value="F:protein-succinyllysine desuccinylase activity"/>
    <property type="evidence" value="ECO:0007669"/>
    <property type="project" value="UniProtKB-UniRule"/>
</dbReference>
<feature type="binding site" evidence="3">
    <location>
        <begin position="211"/>
        <end position="213"/>
    </location>
    <ligand>
        <name>NAD(+)</name>
        <dbReference type="ChEBI" id="CHEBI:57540"/>
    </ligand>
</feature>
<keyword evidence="1" id="KW-0808">Transferase</keyword>
<comment type="domain">
    <text evidence="3">2 residues (Tyr-64 and Arg-67) present in a large hydrophobic pocket are probably involved in substrate specificity. They are important for desuccinylation activity, but dispensable for deacetylation activity.</text>
</comment>
<evidence type="ECO:0000259" key="5">
    <source>
        <dbReference type="PROSITE" id="PS50305"/>
    </source>
</evidence>
<dbReference type="InterPro" id="IPR050134">
    <property type="entry name" value="NAD-dep_sirtuin_deacylases"/>
</dbReference>
<organism evidence="6 7">
    <name type="scientific">candidate division WOR_3 bacterium SM23_60</name>
    <dbReference type="NCBI Taxonomy" id="1703780"/>
    <lineage>
        <taxon>Bacteria</taxon>
        <taxon>Bacteria division WOR-3</taxon>
    </lineage>
</organism>
<dbReference type="SUPFAM" id="SSF52467">
    <property type="entry name" value="DHS-like NAD/FAD-binding domain"/>
    <property type="match status" value="1"/>
</dbReference>
<feature type="binding site" evidence="3">
    <location>
        <position position="64"/>
    </location>
    <ligand>
        <name>substrate</name>
    </ligand>
</feature>
<evidence type="ECO:0000256" key="4">
    <source>
        <dbReference type="PROSITE-ProRule" id="PRU00236"/>
    </source>
</evidence>
<feature type="active site" description="Proton acceptor" evidence="3 4">
    <location>
        <position position="116"/>
    </location>
</feature>
<dbReference type="PATRIC" id="fig|1703780.3.peg.2713"/>
<comment type="similarity">
    <text evidence="3">Belongs to the sirtuin family. Class III subfamily.</text>
</comment>
<dbReference type="Gene3D" id="3.40.50.1220">
    <property type="entry name" value="TPP-binding domain"/>
    <property type="match status" value="1"/>
</dbReference>
<dbReference type="EC" id="2.3.1.286" evidence="3"/>
<comment type="cofactor">
    <cofactor evidence="3">
        <name>Zn(2+)</name>
        <dbReference type="ChEBI" id="CHEBI:29105"/>
    </cofactor>
    <text evidence="3">Binds 1 zinc ion per subunit.</text>
</comment>
<feature type="binding site" evidence="3">
    <location>
        <position position="67"/>
    </location>
    <ligand>
        <name>substrate</name>
    </ligand>
</feature>
<proteinExistence type="inferred from homology"/>
<feature type="binding site" evidence="3">
    <location>
        <begin position="185"/>
        <end position="187"/>
    </location>
    <ligand>
        <name>NAD(+)</name>
        <dbReference type="ChEBI" id="CHEBI:57540"/>
    </ligand>
</feature>
<dbReference type="GO" id="GO:0017136">
    <property type="term" value="F:histone deacetylase activity, NAD-dependent"/>
    <property type="evidence" value="ECO:0007669"/>
    <property type="project" value="TreeGrafter"/>
</dbReference>
<feature type="domain" description="Deacetylase sirtuin-type" evidence="5">
    <location>
        <begin position="1"/>
        <end position="243"/>
    </location>
</feature>
<dbReference type="NCBIfam" id="NF001753">
    <property type="entry name" value="PRK00481.1-3"/>
    <property type="match status" value="1"/>
</dbReference>
<feature type="binding site" evidence="3 4">
    <location>
        <position position="148"/>
    </location>
    <ligand>
        <name>Zn(2+)</name>
        <dbReference type="ChEBI" id="CHEBI:29105"/>
    </ligand>
</feature>
<comment type="subcellular location">
    <subcellularLocation>
        <location evidence="3">Cytoplasm</location>
    </subcellularLocation>
</comment>
<evidence type="ECO:0000313" key="6">
    <source>
        <dbReference type="EMBL" id="KPK73846.1"/>
    </source>
</evidence>
<keyword evidence="3" id="KW-0963">Cytoplasm</keyword>
<dbReference type="InterPro" id="IPR027546">
    <property type="entry name" value="Sirtuin_class_III"/>
</dbReference>
<dbReference type="InterPro" id="IPR026591">
    <property type="entry name" value="Sirtuin_cat_small_dom_sf"/>
</dbReference>
<dbReference type="GO" id="GO:0070403">
    <property type="term" value="F:NAD+ binding"/>
    <property type="evidence" value="ECO:0007669"/>
    <property type="project" value="UniProtKB-UniRule"/>
</dbReference>
<reference evidence="6 7" key="1">
    <citation type="journal article" date="2015" name="Microbiome">
        <title>Genomic resolution of linkages in carbon, nitrogen, and sulfur cycling among widespread estuary sediment bacteria.</title>
        <authorList>
            <person name="Baker B.J."/>
            <person name="Lazar C.S."/>
            <person name="Teske A.P."/>
            <person name="Dick G.J."/>
        </authorList>
    </citation>
    <scope>NUCLEOTIDE SEQUENCE [LARGE SCALE GENOMIC DNA]</scope>
    <source>
        <strain evidence="6">SM23_60</strain>
    </source>
</reference>
<dbReference type="PANTHER" id="PTHR11085">
    <property type="entry name" value="NAD-DEPENDENT PROTEIN DEACYLASE SIRTUIN-5, MITOCHONDRIAL-RELATED"/>
    <property type="match status" value="1"/>
</dbReference>
<accession>A0A0S8GLG4</accession>
<dbReference type="InterPro" id="IPR003000">
    <property type="entry name" value="Sirtuin"/>
</dbReference>
<feature type="binding site" evidence="3 4">
    <location>
        <position position="146"/>
    </location>
    <ligand>
        <name>Zn(2+)</name>
        <dbReference type="ChEBI" id="CHEBI:29105"/>
    </ligand>
</feature>
<feature type="binding site" evidence="3 4">
    <location>
        <position position="124"/>
    </location>
    <ligand>
        <name>Zn(2+)</name>
        <dbReference type="ChEBI" id="CHEBI:29105"/>
    </ligand>
</feature>
<evidence type="ECO:0000256" key="3">
    <source>
        <dbReference type="HAMAP-Rule" id="MF_01121"/>
    </source>
</evidence>
<keyword evidence="3 4" id="KW-0479">Metal-binding</keyword>
<keyword evidence="2 3" id="KW-0520">NAD</keyword>
<dbReference type="GO" id="GO:0036054">
    <property type="term" value="F:protein-malonyllysine demalonylase activity"/>
    <property type="evidence" value="ECO:0007669"/>
    <property type="project" value="InterPro"/>
</dbReference>
<gene>
    <name evidence="3" type="primary">cobB</name>
    <name evidence="6" type="ORF">AMJ87_00385</name>
</gene>
<comment type="caution">
    <text evidence="6">The sequence shown here is derived from an EMBL/GenBank/DDBJ whole genome shotgun (WGS) entry which is preliminary data.</text>
</comment>
<dbReference type="CDD" id="cd01412">
    <property type="entry name" value="SIRT5_Af1_CobB"/>
    <property type="match status" value="1"/>
</dbReference>
<comment type="function">
    <text evidence="3">NAD-dependent lysine deacetylase and desuccinylase that specifically removes acetyl and succinyl groups on target proteins. Modulates the activities of several proteins which are inactive in their acylated form.</text>
</comment>
<dbReference type="Gene3D" id="3.30.1600.10">
    <property type="entry name" value="SIR2/SIRT2 'Small Domain"/>
    <property type="match status" value="1"/>
</dbReference>
<dbReference type="AlphaFoldDB" id="A0A0S8GLG4"/>
<feature type="binding site" evidence="3 4">
    <location>
        <position position="127"/>
    </location>
    <ligand>
        <name>Zn(2+)</name>
        <dbReference type="ChEBI" id="CHEBI:29105"/>
    </ligand>
</feature>
<protein>
    <recommendedName>
        <fullName evidence="3">NAD-dependent protein deacylase</fullName>
        <ecNumber evidence="3">2.3.1.286</ecNumber>
    </recommendedName>
    <alternativeName>
        <fullName evidence="3">Regulatory protein SIR2 homolog</fullName>
    </alternativeName>
</protein>
<feature type="binding site" evidence="3">
    <location>
        <begin position="98"/>
        <end position="101"/>
    </location>
    <ligand>
        <name>NAD(+)</name>
        <dbReference type="ChEBI" id="CHEBI:57540"/>
    </ligand>
</feature>
<evidence type="ECO:0000256" key="2">
    <source>
        <dbReference type="ARBA" id="ARBA00023027"/>
    </source>
</evidence>
<dbReference type="InterPro" id="IPR026590">
    <property type="entry name" value="Ssirtuin_cat_dom"/>
</dbReference>
<dbReference type="PROSITE" id="PS50305">
    <property type="entry name" value="SIRTUIN"/>
    <property type="match status" value="1"/>
</dbReference>
<sequence>MNCRAVAVLKYARSVFVLTGAGISAESGIPTFRGTDGLWRNYSAEQLATADAFQKDPRLIWDWYHWRQSVILKAEPNLAHHALVLLEQAVERFLLLTQNVDNLHRRAGSKNVLELHGNIFWARCSSCGRRAEHVSGEESTGDLPTCECGELLRPDVVWFGETIPADVWHASLDFLSHADVAIICGTSGVVWPAAAIPGIACGQGVKTIEVNVEPTAISSIVDVSITGKATEVLPDLLHRLTAES</sequence>
<dbReference type="Pfam" id="PF02146">
    <property type="entry name" value="SIR2"/>
    <property type="match status" value="1"/>
</dbReference>
<dbReference type="GO" id="GO:0008270">
    <property type="term" value="F:zinc ion binding"/>
    <property type="evidence" value="ECO:0007669"/>
    <property type="project" value="UniProtKB-UniRule"/>
</dbReference>